<dbReference type="RefSeq" id="WP_074864369.1">
    <property type="nucleotide sequence ID" value="NZ_FOAS01000001.1"/>
</dbReference>
<dbReference type="Pfam" id="PF11736">
    <property type="entry name" value="DUF3299"/>
    <property type="match status" value="1"/>
</dbReference>
<sequence>MLRRLTALLFSLSFSVQAAPLALDWLDLVPAAERNAQTSQPLLLPAPHEQMRFAQSMAGSMRAELDQQTVQLTGYVVPLEGDFETVTEFLLVPFVGACVHVPPPPPNQLVHVVFEKGVAATALWDAVVVEGVLSVENSATDLAETGYQLRGQRVSVLKP</sequence>
<proteinExistence type="predicted"/>
<dbReference type="Proteomes" id="UP000185766">
    <property type="component" value="Unassembled WGS sequence"/>
</dbReference>
<name>A0A1H7FS23_9GAMM</name>
<reference evidence="2 3" key="1">
    <citation type="submission" date="2016-10" db="EMBL/GenBank/DDBJ databases">
        <authorList>
            <person name="de Groot N.N."/>
        </authorList>
    </citation>
    <scope>NUCLEOTIDE SEQUENCE [LARGE SCALE GENOMIC DNA]</scope>
    <source>
        <strain evidence="2 3">JCM 19513</strain>
    </source>
</reference>
<dbReference type="InterPro" id="IPR021727">
    <property type="entry name" value="DUF3299"/>
</dbReference>
<accession>A0A1H7FS23</accession>
<evidence type="ECO:0000313" key="2">
    <source>
        <dbReference type="EMBL" id="SEK28701.1"/>
    </source>
</evidence>
<feature type="chain" id="PRO_5010183760" description="DUF3299 domain-containing protein" evidence="1">
    <location>
        <begin position="19"/>
        <end position="159"/>
    </location>
</feature>
<organism evidence="2 3">
    <name type="scientific">Atopomonas hussainii</name>
    <dbReference type="NCBI Taxonomy" id="1429083"/>
    <lineage>
        <taxon>Bacteria</taxon>
        <taxon>Pseudomonadati</taxon>
        <taxon>Pseudomonadota</taxon>
        <taxon>Gammaproteobacteria</taxon>
        <taxon>Pseudomonadales</taxon>
        <taxon>Pseudomonadaceae</taxon>
        <taxon>Atopomonas</taxon>
    </lineage>
</organism>
<dbReference type="AlphaFoldDB" id="A0A1H7FS23"/>
<keyword evidence="1" id="KW-0732">Signal</keyword>
<evidence type="ECO:0008006" key="4">
    <source>
        <dbReference type="Google" id="ProtNLM"/>
    </source>
</evidence>
<evidence type="ECO:0000256" key="1">
    <source>
        <dbReference type="SAM" id="SignalP"/>
    </source>
</evidence>
<dbReference type="EMBL" id="FOAS01000001">
    <property type="protein sequence ID" value="SEK28701.1"/>
    <property type="molecule type" value="Genomic_DNA"/>
</dbReference>
<dbReference type="STRING" id="1429083.GCA_001885685_02256"/>
<dbReference type="Gene3D" id="2.40.50.870">
    <property type="entry name" value="Protein of unknown function (DUF3299)"/>
    <property type="match status" value="1"/>
</dbReference>
<protein>
    <recommendedName>
        <fullName evidence="4">DUF3299 domain-containing protein</fullName>
    </recommendedName>
</protein>
<feature type="signal peptide" evidence="1">
    <location>
        <begin position="1"/>
        <end position="18"/>
    </location>
</feature>
<evidence type="ECO:0000313" key="3">
    <source>
        <dbReference type="Proteomes" id="UP000185766"/>
    </source>
</evidence>
<keyword evidence="3" id="KW-1185">Reference proteome</keyword>
<gene>
    <name evidence="2" type="ORF">SAMN05216214_101309</name>
</gene>